<dbReference type="Pfam" id="PF12780">
    <property type="entry name" value="AAA_8"/>
    <property type="match status" value="1"/>
</dbReference>
<evidence type="ECO:0000256" key="2">
    <source>
        <dbReference type="ARBA" id="ARBA00008887"/>
    </source>
</evidence>
<evidence type="ECO:0000256" key="8">
    <source>
        <dbReference type="ARBA" id="ARBA00023017"/>
    </source>
</evidence>
<proteinExistence type="inferred from homology"/>
<dbReference type="InterPro" id="IPR006076">
    <property type="entry name" value="FAD-dep_OxRdtase"/>
</dbReference>
<evidence type="ECO:0000256" key="4">
    <source>
        <dbReference type="ARBA" id="ARBA00022701"/>
    </source>
</evidence>
<dbReference type="InterPro" id="IPR036188">
    <property type="entry name" value="FAD/NAD-bd_sf"/>
</dbReference>
<evidence type="ECO:0000256" key="11">
    <source>
        <dbReference type="ARBA" id="ARBA00023175"/>
    </source>
</evidence>
<comment type="similarity">
    <text evidence="2">Belongs to the dynein heavy chain family.</text>
</comment>
<dbReference type="Gene3D" id="3.50.50.60">
    <property type="entry name" value="FAD/NAD(P)-binding domain"/>
    <property type="match status" value="1"/>
</dbReference>
<comment type="caution">
    <text evidence="17">The sequence shown here is derived from an EMBL/GenBank/DDBJ whole genome shotgun (WGS) entry which is preliminary data.</text>
</comment>
<dbReference type="Gene3D" id="3.20.180.20">
    <property type="entry name" value="Dynein heavy chain, N-terminal domain 2"/>
    <property type="match status" value="1"/>
</dbReference>
<gene>
    <name evidence="17" type="primary">DNAH6</name>
    <name evidence="17" type="ORF">SNAT2548_LOCUS19059</name>
</gene>
<evidence type="ECO:0000256" key="1">
    <source>
        <dbReference type="ARBA" id="ARBA00004430"/>
    </source>
</evidence>
<feature type="compositionally biased region" description="Acidic residues" evidence="15">
    <location>
        <begin position="251"/>
        <end position="260"/>
    </location>
</feature>
<evidence type="ECO:0000256" key="13">
    <source>
        <dbReference type="ARBA" id="ARBA00023273"/>
    </source>
</evidence>
<dbReference type="InterPro" id="IPR042222">
    <property type="entry name" value="Dynein_2_N"/>
</dbReference>
<dbReference type="Gene3D" id="1.10.8.1220">
    <property type="match status" value="1"/>
</dbReference>
<dbReference type="OrthoDB" id="447173at2759"/>
<evidence type="ECO:0000256" key="6">
    <source>
        <dbReference type="ARBA" id="ARBA00022741"/>
    </source>
</evidence>
<keyword evidence="6" id="KW-0547">Nucleotide-binding</keyword>
<keyword evidence="7" id="KW-0067">ATP-binding</keyword>
<dbReference type="Pfam" id="PF12774">
    <property type="entry name" value="AAA_6"/>
    <property type="match status" value="2"/>
</dbReference>
<dbReference type="InterPro" id="IPR013602">
    <property type="entry name" value="Dynein_heavy_linker"/>
</dbReference>
<dbReference type="SMART" id="SM00382">
    <property type="entry name" value="AAA"/>
    <property type="match status" value="2"/>
</dbReference>
<keyword evidence="9 14" id="KW-0175">Coiled coil</keyword>
<keyword evidence="8" id="KW-0243">Dynein</keyword>
<dbReference type="GO" id="GO:0005930">
    <property type="term" value="C:axoneme"/>
    <property type="evidence" value="ECO:0007669"/>
    <property type="project" value="UniProtKB-SubCell"/>
</dbReference>
<dbReference type="InterPro" id="IPR035699">
    <property type="entry name" value="AAA_6"/>
</dbReference>
<dbReference type="FunFam" id="1.20.920.20:FF:000001">
    <property type="entry name" value="dynein heavy chain 2, axonemal"/>
    <property type="match status" value="1"/>
</dbReference>
<dbReference type="FunFam" id="1.20.140.100:FF:000001">
    <property type="entry name" value="dynein heavy chain 17, axonemal"/>
    <property type="match status" value="1"/>
</dbReference>
<evidence type="ECO:0000313" key="18">
    <source>
        <dbReference type="Proteomes" id="UP000604046"/>
    </source>
</evidence>
<feature type="region of interest" description="Disordered" evidence="15">
    <location>
        <begin position="241"/>
        <end position="260"/>
    </location>
</feature>
<evidence type="ECO:0000313" key="17">
    <source>
        <dbReference type="EMBL" id="CAE7357306.1"/>
    </source>
</evidence>
<protein>
    <submittedName>
        <fullName evidence="17">DNAH6 protein</fullName>
    </submittedName>
</protein>
<dbReference type="Pfam" id="PF08393">
    <property type="entry name" value="DHC_N2"/>
    <property type="match status" value="1"/>
</dbReference>
<dbReference type="SUPFAM" id="SSF52540">
    <property type="entry name" value="P-loop containing nucleoside triphosphate hydrolases"/>
    <property type="match status" value="4"/>
</dbReference>
<evidence type="ECO:0000256" key="5">
    <source>
        <dbReference type="ARBA" id="ARBA00022737"/>
    </source>
</evidence>
<dbReference type="InterPro" id="IPR041589">
    <property type="entry name" value="DNAH3_AAA_lid_1"/>
</dbReference>
<dbReference type="EMBL" id="CAJNDS010002164">
    <property type="protein sequence ID" value="CAE7357306.1"/>
    <property type="molecule type" value="Genomic_DNA"/>
</dbReference>
<evidence type="ECO:0000256" key="14">
    <source>
        <dbReference type="SAM" id="Coils"/>
    </source>
</evidence>
<dbReference type="Gene3D" id="1.20.920.30">
    <property type="match status" value="1"/>
</dbReference>
<evidence type="ECO:0000256" key="12">
    <source>
        <dbReference type="ARBA" id="ARBA00023212"/>
    </source>
</evidence>
<dbReference type="InterPro" id="IPR024743">
    <property type="entry name" value="Dynein_HC_stalk"/>
</dbReference>
<dbReference type="Gene3D" id="3.40.50.300">
    <property type="entry name" value="P-loop containing nucleotide triphosphate hydrolases"/>
    <property type="match status" value="4"/>
</dbReference>
<sequence length="3714" mass="418768">MNRSGPYEFEIVPFSKINPNDYMTISIRGVTHYSNGELDYQDLADWQRDQDMYRKIIEIPFFKKYQRWKLFSVWKSAMRNQRVQKCSRTLNAHLFALDPTLCDSLLRCRRECVKISSWNLLEAVSDSVPKANVELKVKGEPNDGLPSGGVSLALLCTTTFPNFAILTTVTTVIGSGVRRAAEAKAKADGCGPPGGPPRKEFVFSSSGMKVGEFESLKVWEKIKDELHQSCSNSLQDFLKKNGFGQRGSGEEEREEGDEGDQDWGFCSFGEVKTVFKRVSDVSRSRGSVSTALKDGGGMSYTERATTRTQCRKLTKCPPDHCKSLQNGVGLSFALYRLAANGSIILRFIRMVQFLFNDAVSQMVVRTTTTKFQELLDAFVEDVDAQEALALTEGEGEKPSEEKKEESKGGRKPNFNVECLLESGALVFKPSGKRVWDAVENALRDALRAVSGCHAFLQASDQSEKDRILILGGGIIGVSVAYHLALRGRRVTVVDHAGIASCASGKAGGFLARDWNDGTPLRDLTRKSFDMHAEVAKDLGLKSYRRLRCKAVTVDGDFSKPASRKLASLEWVDTAQGERSMGDETTIAQVHPKDLTDAMWKACQKKVGSEFMLGTINEVLTDDCEQGKRVKGAMVNGEDVLADTVVCCMGPWAQVLRLMHPQFQVYGVKYHSVLLQSERVLSEAVFFNGMGNPEVYPRGNGENYITGFPDPPTVVAETPGNVMVRENVCQRLISTVRQVSGDMKSAEVTGKQSCYLPFTADSLPAMGRLPSIQGGYVCVGHGCWGILNSLASGLGMSELIVDGSATSVDIEPFRPDRLLADYEPEWVEDFTPFTAPLAELGDALPLEEQQQDLFSLVAQDPKHKELMTNITNRYDWLFDKVVTYASRFEEFVQIYAENSELTDCSVTFADASLDDFRDALAKYQKQKEDIRSMGRTKDIGIFRLDCQEMQRMLLPSPTGCFDLLAQYIPELAMTRRAELSAEIQAANDRLKEYPNNVDEYVEFNVHLAKIDASLPSLEKRFLEVQEMAEIIREFGIRIDSETRKAFNDLASAKNQLMAQVSSGKERAEVDVAHFSKALEVEIPELRRSVGEQQSRLDAPDLSDTSKMSAESRKEVLAFLDELQEHVNQSVEEAAKFNRYQDVLKLEPTAFEDVEELKARKESGVSVKEVAVQSVKAMPDNQVPQIWGESVTQFKNTLPVVVALRNKALKPRHWEMITSMIGQELELEDEEFTLGGLLAMGVDQHMEAILDVSGKATAEQGLEEMLDKVKKTWDDLELVINPYKDSKDVFVLGSVEDITVALEDSLVTISTIAGSRYVGPIRGEVEQWQKDLLLFQETLDEWLNVQRNWMYLESIFNAGDIKKQLPAESAKFQEIADFRLRRPVLAFISLTESYEYAVALKAATKPGRLDLFKKASETLDQIQKQLEDYLLSKCVAFPRFFFLSNDELLEILSQAKRPQAVQPHLRKCFDNLVKLRFGDGSNSTDIHAMISGEGEEIPFFKMLKASWRGWGRVEIIRNGVEKWLSAEGGVEEYMVKTCRAEVKKGWETYALESDRKEWVRKQYCQVMITVGSIYWTLETEEVLNATEGNKVILMGKWFQKNKAQLGGLTELIRDKLHKLQRAGVVALVTQDVHNRDIIQDAQPVRGVMLVGSCPNVHGMLRDLFDNKITSFQNFKWQQQLRYYWDPELDGGHGDCCIRQVDAFIMYGHEYMGTSAVEVIRPALHIKLGAAPAGPAGTGKTESTKDLAKGLARQCVVFNCSDQINYQMMGKLYSGVVSAGAWTCLDEFNRISIEVLSVVAQQVLEIRQALLQDLSDFVFESRQLKVKNTCGIFITMNPGYAGRTELPDNLKVLFRPVAMMVPDYTLIAEIMLYAEGFGAAKVLSGKFTNLYKLSSEQLSKQDHYDFGMRAVKSVLVMAGSLKRADPDEAQHAVNGERPSKVPLQVLPKHCNLALPSLAQCCQDENILLIRAMRDSNAHDPELTAEPCSSYGKLLLCTEVPKFLSDDLPLFFAIVNDLFPGIEVPYYDYGALQVEIERGLQKQHLQVHDKLVTKTIQLFETFMANLPVRFGVMLVGPTLGGKSVDYKTLAIALSQLREDQNPDERYQKTKYLCFNPKGITMGELYGENNELTQEWTDGLGSRIMRGYQTEESPDYKWTVFDGPVDAIWIENMNTVLDDNMTLCLANGERIKLNWTMRMLFEVEDLRVASPATVSRCGMVYLTPSDLGWEPFVRTWLSGLPDELYGEKAKDMIWSYFDTHVQRGLDFLRKNGSEPVTTQDTQLVISLCRLFQSVMNEEAATANSCASKDAQVAEGEQVLAPRKLTSMEAAEFEKFLQPTFCFAFTWTIGGSCDAKTRGMFAREIENWFPNVSMPRGGGPYDGFINYHEGPKWKSWTDIVPKFIFQEGVSYFQLLVPNPDTVRFSYVMDRMMTTQNSVFLTGNSGVGKSVNVAALLEKMKEIASVMPVYMTFSAQTKAYETQINIESKLERKRKTLLGAPVNKTVVILIDDVNMPLVEEYGAQPPIELLRQFQDQRGFFDRKKHEWKDIENTTLLLCAAPPGGGRNSMTARFTRHSQVLCMPPTSEEAMSTIFGSIISGFLQRFKSEVQGLANASVQSTIEMYNKCGDELLPTPTRPHYTFNLRDVSKVFQGLLMVKPMHVTNAEAYTRLWYHELSRVFCDRLINKADKEWFYKAAAEQLKSRFRVLDTDPEIWNSLMWCNFLRPVESRVYEEAKDKTKARVTREPRVSLESSQSAELVTFWRWQVQKVLEDANDEYNLSHTAQMNLVFFQDCVEHINRIARVLAQPRGCVQRFLRFLHVTRLVCGQQEIFSLLVLAEVDVPAVPRFVPWTNEFNIALTKGYGIDAFREDEKKFLISAGAGAAKATMFLLSDTQIINETFLEDINNILNAGEAFRVPNLFPNDEVDRVIGDTRPRAKEMGRSEAKDAVWQFFVESVRDNLHIVLTMSPVGSALRVRMRMFPALVNCCTIDWFLPWPDEALLGVSARQLSGMQGISDDLKDSVSQACCFVHQEVIRTSAVFEERLRRKVYVTPKSYLDLISLYLEMIQEKKEEKDVSLKRLQTGVDKIDEANEFVNSLQEELTKLAPVISQKIKEADELVPVVTEEQKKAEVIKEKVSSEEVVVRKQADEVKAIADDAQRDLDIAMPALESALKSLDALDKKDIQEIKSFAKPPPLVMLTMEAVNVLLQEKPDWDTAKKVLNRPTFLQDLKAYDKDNIPDKVLKQLTKYVTKPEYTVEAVGNQSKAAKSLCMWTYAMDTYSKVAKEVEPKKQKVAELNEQLAKANAELKAKQDNLHEVESQVAALQKKLNDTVSEKDRLVAEAQLTKDRLARADILTVGLKDEGIRWRETVASIRQDIVNLTGDVFLSSASISYYGPFTGTYRNDIVDAWLTELKRLQIPSGDTFDLREVMGNPVEIREWNLQGLPTDAVSINNGVMVVRGKRWPLMIDPQSQGNKWIKKKEGKELKTIKMTNPKMLLILEGCIRTGAPMLMEDIEETLDPALEPVLLKAVYEDNNRLQIKLGDSEVDYDKNFLFYMTTKMPNPHYFPEVCIKVTVINFTVTFDGLEEQLLNEVVSKEIPETLQRRVELMLQLADDKKVLKQLEDKILKLLSESSGNILDDQVLISTLGESKETSTAVNERVKAAEEAAVEIDAACKQYTEVATRGSILYFVIADLANINPMYQFSLFYFVRLFKSCMDKA</sequence>
<dbReference type="Pfam" id="PF17857">
    <property type="entry name" value="AAA_lid_1"/>
    <property type="match status" value="1"/>
</dbReference>
<dbReference type="Pfam" id="PF17852">
    <property type="entry name" value="Dynein_AAA_lid"/>
    <property type="match status" value="1"/>
</dbReference>
<dbReference type="GO" id="GO:0030286">
    <property type="term" value="C:dynein complex"/>
    <property type="evidence" value="ECO:0007669"/>
    <property type="project" value="UniProtKB-KW"/>
</dbReference>
<keyword evidence="10" id="KW-0969">Cilium</keyword>
<dbReference type="Gene3D" id="1.20.58.1120">
    <property type="match status" value="1"/>
</dbReference>
<dbReference type="Gene3D" id="3.30.9.10">
    <property type="entry name" value="D-Amino Acid Oxidase, subunit A, domain 2"/>
    <property type="match status" value="1"/>
</dbReference>
<keyword evidence="12" id="KW-0206">Cytoskeleton</keyword>
<accession>A0A812PS89</accession>
<dbReference type="Gene3D" id="1.20.140.100">
    <property type="entry name" value="Dynein heavy chain, N-terminal domain 2"/>
    <property type="match status" value="1"/>
</dbReference>
<evidence type="ECO:0000256" key="3">
    <source>
        <dbReference type="ARBA" id="ARBA00022490"/>
    </source>
</evidence>
<dbReference type="Gene3D" id="1.10.8.710">
    <property type="match status" value="1"/>
</dbReference>
<dbReference type="Gene3D" id="1.20.920.20">
    <property type="match status" value="1"/>
</dbReference>
<dbReference type="SUPFAM" id="SSF51905">
    <property type="entry name" value="FAD/NAD(P)-binding domain"/>
    <property type="match status" value="1"/>
</dbReference>
<dbReference type="Gene3D" id="6.10.140.1060">
    <property type="match status" value="1"/>
</dbReference>
<dbReference type="GO" id="GO:0007018">
    <property type="term" value="P:microtubule-based movement"/>
    <property type="evidence" value="ECO:0007669"/>
    <property type="project" value="InterPro"/>
</dbReference>
<evidence type="ECO:0000256" key="9">
    <source>
        <dbReference type="ARBA" id="ARBA00023054"/>
    </source>
</evidence>
<dbReference type="Pfam" id="PF12781">
    <property type="entry name" value="AAA_9"/>
    <property type="match status" value="1"/>
</dbReference>
<keyword evidence="13" id="KW-0966">Cell projection</keyword>
<reference evidence="17" key="1">
    <citation type="submission" date="2021-02" db="EMBL/GenBank/DDBJ databases">
        <authorList>
            <person name="Dougan E. K."/>
            <person name="Rhodes N."/>
            <person name="Thang M."/>
            <person name="Chan C."/>
        </authorList>
    </citation>
    <scope>NUCLEOTIDE SEQUENCE</scope>
</reference>
<dbReference type="Pfam" id="PF12775">
    <property type="entry name" value="AAA_7"/>
    <property type="match status" value="1"/>
</dbReference>
<keyword evidence="18" id="KW-1185">Reference proteome</keyword>
<feature type="coiled-coil region" evidence="14">
    <location>
        <begin position="3280"/>
        <end position="3335"/>
    </location>
</feature>
<dbReference type="InterPro" id="IPR024317">
    <property type="entry name" value="Dynein_heavy_chain_D4_dom"/>
</dbReference>
<dbReference type="FunFam" id="3.40.50.300:FF:000049">
    <property type="entry name" value="Dynein, axonemal, heavy chain 5"/>
    <property type="match status" value="1"/>
</dbReference>
<evidence type="ECO:0000256" key="10">
    <source>
        <dbReference type="ARBA" id="ARBA00023069"/>
    </source>
</evidence>
<dbReference type="InterPro" id="IPR026983">
    <property type="entry name" value="DHC"/>
</dbReference>
<keyword evidence="4" id="KW-0493">Microtubule</keyword>
<name>A0A812PS89_9DINO</name>
<dbReference type="FunFam" id="1.10.287.2620:FF:000001">
    <property type="entry name" value="Cytoplasmic dynein heavy chain 1"/>
    <property type="match status" value="1"/>
</dbReference>
<dbReference type="GO" id="GO:0051959">
    <property type="term" value="F:dynein light intermediate chain binding"/>
    <property type="evidence" value="ECO:0007669"/>
    <property type="project" value="InterPro"/>
</dbReference>
<feature type="domain" description="AAA+ ATPase" evidence="16">
    <location>
        <begin position="1723"/>
        <end position="2036"/>
    </location>
</feature>
<feature type="region of interest" description="Disordered" evidence="15">
    <location>
        <begin position="389"/>
        <end position="410"/>
    </location>
</feature>
<evidence type="ECO:0000256" key="7">
    <source>
        <dbReference type="ARBA" id="ARBA00022840"/>
    </source>
</evidence>
<organism evidence="17 18">
    <name type="scientific">Symbiodinium natans</name>
    <dbReference type="NCBI Taxonomy" id="878477"/>
    <lineage>
        <taxon>Eukaryota</taxon>
        <taxon>Sar</taxon>
        <taxon>Alveolata</taxon>
        <taxon>Dinophyceae</taxon>
        <taxon>Suessiales</taxon>
        <taxon>Symbiodiniaceae</taxon>
        <taxon>Symbiodinium</taxon>
    </lineage>
</organism>
<evidence type="ECO:0000259" key="16">
    <source>
        <dbReference type="SMART" id="SM00382"/>
    </source>
</evidence>
<comment type="subcellular location">
    <subcellularLocation>
        <location evidence="1">Cytoplasm</location>
        <location evidence="1">Cytoskeleton</location>
        <location evidence="1">Cilium axoneme</location>
    </subcellularLocation>
</comment>
<dbReference type="InterPro" id="IPR043157">
    <property type="entry name" value="Dynein_AAA1S"/>
</dbReference>
<dbReference type="Proteomes" id="UP000604046">
    <property type="component" value="Unassembled WGS sequence"/>
</dbReference>
<dbReference type="GO" id="GO:0005874">
    <property type="term" value="C:microtubule"/>
    <property type="evidence" value="ECO:0007669"/>
    <property type="project" value="UniProtKB-KW"/>
</dbReference>
<feature type="compositionally biased region" description="Basic and acidic residues" evidence="15">
    <location>
        <begin position="394"/>
        <end position="408"/>
    </location>
</feature>
<dbReference type="Pfam" id="PF01266">
    <property type="entry name" value="DAO"/>
    <property type="match status" value="1"/>
</dbReference>
<dbReference type="PANTHER" id="PTHR22878">
    <property type="entry name" value="DYNEIN HEAVY CHAIN 6, AXONEMAL-LIKE-RELATED"/>
    <property type="match status" value="1"/>
</dbReference>
<keyword evidence="3" id="KW-0963">Cytoplasm</keyword>
<dbReference type="PANTHER" id="PTHR22878:SF68">
    <property type="entry name" value="DYNEIN HEAVY CHAIN 6, AXONEMAL-LIKE"/>
    <property type="match status" value="1"/>
</dbReference>
<dbReference type="InterPro" id="IPR042228">
    <property type="entry name" value="Dynein_linker_3"/>
</dbReference>
<dbReference type="Pfam" id="PF12777">
    <property type="entry name" value="MT"/>
    <property type="match status" value="1"/>
</dbReference>
<dbReference type="FunFam" id="1.20.920.30:FF:000002">
    <property type="entry name" value="Dynein axonemal heavy chain 3"/>
    <property type="match status" value="1"/>
</dbReference>
<feature type="domain" description="AAA+ ATPase" evidence="16">
    <location>
        <begin position="2428"/>
        <end position="2576"/>
    </location>
</feature>
<dbReference type="Gene3D" id="1.10.287.2620">
    <property type="match status" value="1"/>
</dbReference>
<feature type="coiled-coil region" evidence="14">
    <location>
        <begin position="3599"/>
        <end position="3626"/>
    </location>
</feature>
<dbReference type="GO" id="GO:0005524">
    <property type="term" value="F:ATP binding"/>
    <property type="evidence" value="ECO:0007669"/>
    <property type="project" value="UniProtKB-KW"/>
</dbReference>
<dbReference type="InterPro" id="IPR041466">
    <property type="entry name" value="Dynein_AAA5_ext"/>
</dbReference>
<keyword evidence="11" id="KW-0505">Motor protein</keyword>
<keyword evidence="5" id="KW-0677">Repeat</keyword>
<evidence type="ECO:0000256" key="15">
    <source>
        <dbReference type="SAM" id="MobiDB-lite"/>
    </source>
</evidence>
<dbReference type="FunFam" id="3.40.50.300:FF:000063">
    <property type="entry name" value="dynein heavy chain 6, axonemal"/>
    <property type="match status" value="1"/>
</dbReference>
<dbReference type="InterPro" id="IPR027417">
    <property type="entry name" value="P-loop_NTPase"/>
</dbReference>
<dbReference type="GO" id="GO:0045505">
    <property type="term" value="F:dynein intermediate chain binding"/>
    <property type="evidence" value="ECO:0007669"/>
    <property type="project" value="InterPro"/>
</dbReference>
<dbReference type="InterPro" id="IPR035706">
    <property type="entry name" value="AAA_9"/>
</dbReference>
<dbReference type="InterPro" id="IPR003593">
    <property type="entry name" value="AAA+_ATPase"/>
</dbReference>